<reference evidence="6 7" key="1">
    <citation type="submission" date="2013-03" db="EMBL/GenBank/DDBJ databases">
        <title>The Genome Sequence of Phialophora europaea CBS 101466.</title>
        <authorList>
            <consortium name="The Broad Institute Genomics Platform"/>
            <person name="Cuomo C."/>
            <person name="de Hoog S."/>
            <person name="Gorbushina A."/>
            <person name="Walker B."/>
            <person name="Young S.K."/>
            <person name="Zeng Q."/>
            <person name="Gargeya S."/>
            <person name="Fitzgerald M."/>
            <person name="Haas B."/>
            <person name="Abouelleil A."/>
            <person name="Allen A.W."/>
            <person name="Alvarado L."/>
            <person name="Arachchi H.M."/>
            <person name="Berlin A.M."/>
            <person name="Chapman S.B."/>
            <person name="Gainer-Dewar J."/>
            <person name="Goldberg J."/>
            <person name="Griggs A."/>
            <person name="Gujja S."/>
            <person name="Hansen M."/>
            <person name="Howarth C."/>
            <person name="Imamovic A."/>
            <person name="Ireland A."/>
            <person name="Larimer J."/>
            <person name="McCowan C."/>
            <person name="Murphy C."/>
            <person name="Pearson M."/>
            <person name="Poon T.W."/>
            <person name="Priest M."/>
            <person name="Roberts A."/>
            <person name="Saif S."/>
            <person name="Shea T."/>
            <person name="Sisk P."/>
            <person name="Sykes S."/>
            <person name="Wortman J."/>
            <person name="Nusbaum C."/>
            <person name="Birren B."/>
        </authorList>
    </citation>
    <scope>NUCLEOTIDE SEQUENCE [LARGE SCALE GENOMIC DNA]</scope>
    <source>
        <strain evidence="6 7">CBS 101466</strain>
    </source>
</reference>
<dbReference type="Pfam" id="PF01124">
    <property type="entry name" value="MAPEG"/>
    <property type="match status" value="1"/>
</dbReference>
<dbReference type="RefSeq" id="XP_008712954.1">
    <property type="nucleotide sequence ID" value="XM_008714732.1"/>
</dbReference>
<dbReference type="InterPro" id="IPR001129">
    <property type="entry name" value="Membr-assoc_MAPEG"/>
</dbReference>
<evidence type="ECO:0000256" key="5">
    <source>
        <dbReference type="SAM" id="Phobius"/>
    </source>
</evidence>
<proteinExistence type="predicted"/>
<protein>
    <recommendedName>
        <fullName evidence="8">MAPEG family protein</fullName>
    </recommendedName>
</protein>
<gene>
    <name evidence="6" type="ORF">HMPREF1541_10061</name>
</gene>
<evidence type="ECO:0000256" key="3">
    <source>
        <dbReference type="ARBA" id="ARBA00022989"/>
    </source>
</evidence>
<dbReference type="HOGENOM" id="CLU_110778_4_0_1"/>
<dbReference type="PANTHER" id="PTHR35371:SF2">
    <property type="entry name" value="MAPEG FAMILY PROTEIN"/>
    <property type="match status" value="1"/>
</dbReference>
<sequence>MANNHRLNDPRPFVQEKGGFATQQLSSLAHTPAGRPSGIMSSITSMLGLHAGAGCHAPYYLIGNFVFAHFILVPRSFKQYYGIDHNHAPRDDIAKYGDAAVQSGKITQRQLNLIKRSSAAHSNRVENYSIFAAAAVLAVAAGVPNDVINANCLLYSVASVAYGACYVLIETTPLSLLRTLSWYAGGWACVRLFWKAGEALNRR</sequence>
<feature type="transmembrane region" description="Helical" evidence="5">
    <location>
        <begin position="128"/>
        <end position="145"/>
    </location>
</feature>
<name>W2SB85_CYPE1</name>
<evidence type="ECO:0000313" key="6">
    <source>
        <dbReference type="EMBL" id="ETN45184.1"/>
    </source>
</evidence>
<evidence type="ECO:0008006" key="8">
    <source>
        <dbReference type="Google" id="ProtNLM"/>
    </source>
</evidence>
<dbReference type="Gene3D" id="1.20.120.550">
    <property type="entry name" value="Membrane associated eicosanoid/glutathione metabolism-like domain"/>
    <property type="match status" value="1"/>
</dbReference>
<dbReference type="eggNOG" id="ENOG502SE3P">
    <property type="taxonomic scope" value="Eukaryota"/>
</dbReference>
<dbReference type="VEuPathDB" id="FungiDB:HMPREF1541_10061"/>
<dbReference type="GO" id="GO:0016020">
    <property type="term" value="C:membrane"/>
    <property type="evidence" value="ECO:0007669"/>
    <property type="project" value="UniProtKB-SubCell"/>
</dbReference>
<dbReference type="GeneID" id="19977400"/>
<evidence type="ECO:0000313" key="7">
    <source>
        <dbReference type="Proteomes" id="UP000030752"/>
    </source>
</evidence>
<evidence type="ECO:0000256" key="2">
    <source>
        <dbReference type="ARBA" id="ARBA00022692"/>
    </source>
</evidence>
<dbReference type="Proteomes" id="UP000030752">
    <property type="component" value="Unassembled WGS sequence"/>
</dbReference>
<dbReference type="PANTHER" id="PTHR35371">
    <property type="entry name" value="INNER MEMBRANE PROTEIN"/>
    <property type="match status" value="1"/>
</dbReference>
<keyword evidence="2 5" id="KW-0812">Transmembrane</keyword>
<dbReference type="InterPro" id="IPR023352">
    <property type="entry name" value="MAPEG-like_dom_sf"/>
</dbReference>
<evidence type="ECO:0000256" key="4">
    <source>
        <dbReference type="ARBA" id="ARBA00023136"/>
    </source>
</evidence>
<dbReference type="SUPFAM" id="SSF161084">
    <property type="entry name" value="MAPEG domain-like"/>
    <property type="match status" value="1"/>
</dbReference>
<dbReference type="AlphaFoldDB" id="W2SB85"/>
<comment type="subcellular location">
    <subcellularLocation>
        <location evidence="1">Membrane</location>
    </subcellularLocation>
</comment>
<evidence type="ECO:0000256" key="1">
    <source>
        <dbReference type="ARBA" id="ARBA00004370"/>
    </source>
</evidence>
<keyword evidence="3 5" id="KW-1133">Transmembrane helix</keyword>
<dbReference type="InParanoid" id="W2SB85"/>
<accession>W2SB85</accession>
<feature type="transmembrane region" description="Helical" evidence="5">
    <location>
        <begin position="152"/>
        <end position="169"/>
    </location>
</feature>
<dbReference type="OrthoDB" id="2122304at2759"/>
<organism evidence="6 7">
    <name type="scientific">Cyphellophora europaea (strain CBS 101466)</name>
    <name type="common">Phialophora europaea</name>
    <dbReference type="NCBI Taxonomy" id="1220924"/>
    <lineage>
        <taxon>Eukaryota</taxon>
        <taxon>Fungi</taxon>
        <taxon>Dikarya</taxon>
        <taxon>Ascomycota</taxon>
        <taxon>Pezizomycotina</taxon>
        <taxon>Eurotiomycetes</taxon>
        <taxon>Chaetothyriomycetidae</taxon>
        <taxon>Chaetothyriales</taxon>
        <taxon>Cyphellophoraceae</taxon>
        <taxon>Cyphellophora</taxon>
    </lineage>
</organism>
<dbReference type="EMBL" id="KB822713">
    <property type="protein sequence ID" value="ETN45184.1"/>
    <property type="molecule type" value="Genomic_DNA"/>
</dbReference>
<keyword evidence="4 5" id="KW-0472">Membrane</keyword>
<keyword evidence="7" id="KW-1185">Reference proteome</keyword>